<dbReference type="EMBL" id="WTYT01000001">
    <property type="protein sequence ID" value="MXO64538.1"/>
    <property type="molecule type" value="Genomic_DNA"/>
</dbReference>
<evidence type="ECO:0000313" key="3">
    <source>
        <dbReference type="EMBL" id="MXO64538.1"/>
    </source>
</evidence>
<feature type="transmembrane region" description="Helical" evidence="1">
    <location>
        <begin position="12"/>
        <end position="31"/>
    </location>
</feature>
<feature type="transmembrane region" description="Helical" evidence="1">
    <location>
        <begin position="177"/>
        <end position="201"/>
    </location>
</feature>
<dbReference type="Proteomes" id="UP000438476">
    <property type="component" value="Unassembled WGS sequence"/>
</dbReference>
<feature type="domain" description="DUF1206" evidence="2">
    <location>
        <begin position="92"/>
        <end position="163"/>
    </location>
</feature>
<evidence type="ECO:0000313" key="4">
    <source>
        <dbReference type="Proteomes" id="UP000438476"/>
    </source>
</evidence>
<evidence type="ECO:0000256" key="1">
    <source>
        <dbReference type="SAM" id="Phobius"/>
    </source>
</evidence>
<sequence length="266" mass="28300">MVDKSEKFRWLIRLGFAARGLVYVLLGYLALSTRGSEGAKGVFDYLQEVPLGTPILYLAALGLISYALYRFCSPLFDIENYGSDKKGIAHRIGHAASGLAHVVLAYTAFQFAQGTKQSASGDGGTATEAAGTVLSVSFGSFVLGIVGVGFLIAGIMQAKKGITGDFMRRVSGQAPSFIRYFGHAGYLARGIVFVVIGWAVVRSAWLASTSQIKTLGEAISSLSDNGMLYTAVAAGLLLFGIFSLFLARYRIVPDLGPQGLKPSFRS</sequence>
<dbReference type="OrthoDB" id="5702018at2"/>
<dbReference type="Pfam" id="PF06724">
    <property type="entry name" value="DUF1206"/>
    <property type="match status" value="3"/>
</dbReference>
<keyword evidence="4" id="KW-1185">Reference proteome</keyword>
<feature type="transmembrane region" description="Helical" evidence="1">
    <location>
        <begin position="227"/>
        <end position="247"/>
    </location>
</feature>
<gene>
    <name evidence="3" type="ORF">GRI91_02035</name>
</gene>
<comment type="caution">
    <text evidence="3">The sequence shown here is derived from an EMBL/GenBank/DDBJ whole genome shotgun (WGS) entry which is preliminary data.</text>
</comment>
<dbReference type="RefSeq" id="WP_160734960.1">
    <property type="nucleotide sequence ID" value="NZ_WTYT01000001.1"/>
</dbReference>
<dbReference type="InterPro" id="IPR009597">
    <property type="entry name" value="DUF1206"/>
</dbReference>
<feature type="transmembrane region" description="Helical" evidence="1">
    <location>
        <begin position="51"/>
        <end position="71"/>
    </location>
</feature>
<protein>
    <submittedName>
        <fullName evidence="3">DUF1206 domain-containing protein</fullName>
    </submittedName>
</protein>
<dbReference type="AlphaFoldDB" id="A0A6I4T0U1"/>
<feature type="domain" description="DUF1206" evidence="2">
    <location>
        <begin position="184"/>
        <end position="250"/>
    </location>
</feature>
<accession>A0A6I4T0U1</accession>
<keyword evidence="1" id="KW-1133">Transmembrane helix</keyword>
<name>A0A6I4T0U1_9SPHN</name>
<keyword evidence="1" id="KW-0812">Transmembrane</keyword>
<evidence type="ECO:0000259" key="2">
    <source>
        <dbReference type="Pfam" id="PF06724"/>
    </source>
</evidence>
<keyword evidence="1" id="KW-0472">Membrane</keyword>
<feature type="transmembrane region" description="Helical" evidence="1">
    <location>
        <begin position="132"/>
        <end position="156"/>
    </location>
</feature>
<feature type="domain" description="DUF1206" evidence="2">
    <location>
        <begin position="14"/>
        <end position="72"/>
    </location>
</feature>
<feature type="transmembrane region" description="Helical" evidence="1">
    <location>
        <begin position="92"/>
        <end position="112"/>
    </location>
</feature>
<reference evidence="3 4" key="1">
    <citation type="submission" date="2019-12" db="EMBL/GenBank/DDBJ databases">
        <title>Genomic-based taxomic classification of the family Erythrobacteraceae.</title>
        <authorList>
            <person name="Xu L."/>
        </authorList>
    </citation>
    <scope>NUCLEOTIDE SEQUENCE [LARGE SCALE GENOMIC DNA]</scope>
    <source>
        <strain evidence="3 4">LMG 29518</strain>
    </source>
</reference>
<proteinExistence type="predicted"/>
<organism evidence="3 4">
    <name type="scientific">Altericroceibacterium endophyticum</name>
    <dbReference type="NCBI Taxonomy" id="1808508"/>
    <lineage>
        <taxon>Bacteria</taxon>
        <taxon>Pseudomonadati</taxon>
        <taxon>Pseudomonadota</taxon>
        <taxon>Alphaproteobacteria</taxon>
        <taxon>Sphingomonadales</taxon>
        <taxon>Erythrobacteraceae</taxon>
        <taxon>Altericroceibacterium</taxon>
    </lineage>
</organism>